<accession>A0A9D4LSK7</accession>
<evidence type="ECO:0000313" key="1">
    <source>
        <dbReference type="EMBL" id="KAH3863007.1"/>
    </source>
</evidence>
<reference evidence="1" key="2">
    <citation type="submission" date="2020-11" db="EMBL/GenBank/DDBJ databases">
        <authorList>
            <person name="McCartney M.A."/>
            <person name="Auch B."/>
            <person name="Kono T."/>
            <person name="Mallez S."/>
            <person name="Becker A."/>
            <person name="Gohl D.M."/>
            <person name="Silverstein K.A.T."/>
            <person name="Koren S."/>
            <person name="Bechman K.B."/>
            <person name="Herman A."/>
            <person name="Abrahante J.E."/>
            <person name="Garbe J."/>
        </authorList>
    </citation>
    <scope>NUCLEOTIDE SEQUENCE</scope>
    <source>
        <strain evidence="1">Duluth1</strain>
        <tissue evidence="1">Whole animal</tissue>
    </source>
</reference>
<organism evidence="1 2">
    <name type="scientific">Dreissena polymorpha</name>
    <name type="common">Zebra mussel</name>
    <name type="synonym">Mytilus polymorpha</name>
    <dbReference type="NCBI Taxonomy" id="45954"/>
    <lineage>
        <taxon>Eukaryota</taxon>
        <taxon>Metazoa</taxon>
        <taxon>Spiralia</taxon>
        <taxon>Lophotrochozoa</taxon>
        <taxon>Mollusca</taxon>
        <taxon>Bivalvia</taxon>
        <taxon>Autobranchia</taxon>
        <taxon>Heteroconchia</taxon>
        <taxon>Euheterodonta</taxon>
        <taxon>Imparidentia</taxon>
        <taxon>Neoheterodontei</taxon>
        <taxon>Myida</taxon>
        <taxon>Dreissenoidea</taxon>
        <taxon>Dreissenidae</taxon>
        <taxon>Dreissena</taxon>
    </lineage>
</organism>
<name>A0A9D4LSK7_DREPO</name>
<keyword evidence="2" id="KW-1185">Reference proteome</keyword>
<dbReference type="AlphaFoldDB" id="A0A9D4LSK7"/>
<proteinExistence type="predicted"/>
<comment type="caution">
    <text evidence="1">The sequence shown here is derived from an EMBL/GenBank/DDBJ whole genome shotgun (WGS) entry which is preliminary data.</text>
</comment>
<dbReference type="Proteomes" id="UP000828390">
    <property type="component" value="Unassembled WGS sequence"/>
</dbReference>
<evidence type="ECO:0000313" key="2">
    <source>
        <dbReference type="Proteomes" id="UP000828390"/>
    </source>
</evidence>
<sequence>MPVKLIDVNVKPGIDDEQFFLKEQVCRMERQNRRSKRKCHIGSTSNVVMESFR</sequence>
<reference evidence="1" key="1">
    <citation type="journal article" date="2019" name="bioRxiv">
        <title>The Genome of the Zebra Mussel, Dreissena polymorpha: A Resource for Invasive Species Research.</title>
        <authorList>
            <person name="McCartney M.A."/>
            <person name="Auch B."/>
            <person name="Kono T."/>
            <person name="Mallez S."/>
            <person name="Zhang Y."/>
            <person name="Obille A."/>
            <person name="Becker A."/>
            <person name="Abrahante J.E."/>
            <person name="Garbe J."/>
            <person name="Badalamenti J.P."/>
            <person name="Herman A."/>
            <person name="Mangelson H."/>
            <person name="Liachko I."/>
            <person name="Sullivan S."/>
            <person name="Sone E.D."/>
            <person name="Koren S."/>
            <person name="Silverstein K.A.T."/>
            <person name="Beckman K.B."/>
            <person name="Gohl D.M."/>
        </authorList>
    </citation>
    <scope>NUCLEOTIDE SEQUENCE</scope>
    <source>
        <strain evidence="1">Duluth1</strain>
        <tissue evidence="1">Whole animal</tissue>
    </source>
</reference>
<gene>
    <name evidence="1" type="ORF">DPMN_025983</name>
</gene>
<protein>
    <submittedName>
        <fullName evidence="1">Uncharacterized protein</fullName>
    </submittedName>
</protein>
<dbReference type="EMBL" id="JAIWYP010000002">
    <property type="protein sequence ID" value="KAH3863007.1"/>
    <property type="molecule type" value="Genomic_DNA"/>
</dbReference>